<dbReference type="Ensembl" id="ENSHHUT00000037042.1">
    <property type="protein sequence ID" value="ENSHHUP00000035607.1"/>
    <property type="gene ID" value="ENSHHUG00000022419.1"/>
</dbReference>
<dbReference type="PANTHER" id="PTHR12505">
    <property type="entry name" value="PHD FINGER TRANSCRIPTION FACTOR"/>
    <property type="match status" value="1"/>
</dbReference>
<dbReference type="GeneTree" id="ENSGT00940000160116"/>
<reference evidence="2" key="2">
    <citation type="submission" date="2025-08" db="UniProtKB">
        <authorList>
            <consortium name="Ensembl"/>
        </authorList>
    </citation>
    <scope>IDENTIFICATION</scope>
</reference>
<reference evidence="2" key="3">
    <citation type="submission" date="2025-09" db="UniProtKB">
        <authorList>
            <consortium name="Ensembl"/>
        </authorList>
    </citation>
    <scope>IDENTIFICATION</scope>
</reference>
<dbReference type="PANTHER" id="PTHR12505:SF25">
    <property type="entry name" value="BAH AND COILED-COIL DOMAIN-CONTAINING PROTEIN 1-LIKE ISOFORM X1"/>
    <property type="match status" value="1"/>
</dbReference>
<accession>A0A4W5MB19</accession>
<dbReference type="Proteomes" id="UP000314982">
    <property type="component" value="Unassembled WGS sequence"/>
</dbReference>
<feature type="compositionally biased region" description="Basic residues" evidence="1">
    <location>
        <begin position="20"/>
        <end position="29"/>
    </location>
</feature>
<organism evidence="2 3">
    <name type="scientific">Hucho hucho</name>
    <name type="common">huchen</name>
    <dbReference type="NCBI Taxonomy" id="62062"/>
    <lineage>
        <taxon>Eukaryota</taxon>
        <taxon>Metazoa</taxon>
        <taxon>Chordata</taxon>
        <taxon>Craniata</taxon>
        <taxon>Vertebrata</taxon>
        <taxon>Euteleostomi</taxon>
        <taxon>Actinopterygii</taxon>
        <taxon>Neopterygii</taxon>
        <taxon>Teleostei</taxon>
        <taxon>Protacanthopterygii</taxon>
        <taxon>Salmoniformes</taxon>
        <taxon>Salmonidae</taxon>
        <taxon>Salmoninae</taxon>
        <taxon>Hucho</taxon>
    </lineage>
</organism>
<keyword evidence="3" id="KW-1185">Reference proteome</keyword>
<evidence type="ECO:0000256" key="1">
    <source>
        <dbReference type="SAM" id="MobiDB-lite"/>
    </source>
</evidence>
<feature type="compositionally biased region" description="Polar residues" evidence="1">
    <location>
        <begin position="1"/>
        <end position="12"/>
    </location>
</feature>
<sequence>MVPGGTSLQSGQLGDPSAHAHAHSSHHHWMPSTGSPSIWMTSHSYGIGHSALHQNLTPGFSAAMPGSLQPVLPLPQDPSTQLVVLPTEPAAHPA</sequence>
<protein>
    <submittedName>
        <fullName evidence="2">Uncharacterized protein</fullName>
    </submittedName>
</protein>
<dbReference type="InterPro" id="IPR052429">
    <property type="entry name" value="BAH_domain_protein"/>
</dbReference>
<dbReference type="AlphaFoldDB" id="A0A4W5MB19"/>
<proteinExistence type="predicted"/>
<reference evidence="3" key="1">
    <citation type="submission" date="2018-06" db="EMBL/GenBank/DDBJ databases">
        <title>Genome assembly of Danube salmon.</title>
        <authorList>
            <person name="Macqueen D.J."/>
            <person name="Gundappa M.K."/>
        </authorList>
    </citation>
    <scope>NUCLEOTIDE SEQUENCE [LARGE SCALE GENOMIC DNA]</scope>
</reference>
<name>A0A4W5MB19_9TELE</name>
<dbReference type="STRING" id="62062.ENSHHUP00000035607"/>
<evidence type="ECO:0000313" key="3">
    <source>
        <dbReference type="Proteomes" id="UP000314982"/>
    </source>
</evidence>
<evidence type="ECO:0000313" key="2">
    <source>
        <dbReference type="Ensembl" id="ENSHHUP00000035607.1"/>
    </source>
</evidence>
<feature type="region of interest" description="Disordered" evidence="1">
    <location>
        <begin position="1"/>
        <end position="33"/>
    </location>
</feature>